<dbReference type="EMBL" id="DXHX01000131">
    <property type="protein sequence ID" value="HIV75311.1"/>
    <property type="molecule type" value="Genomic_DNA"/>
</dbReference>
<dbReference type="AlphaFoldDB" id="A0A9D1TK98"/>
<dbReference type="Proteomes" id="UP000823937">
    <property type="component" value="Unassembled WGS sequence"/>
</dbReference>
<evidence type="ECO:0000256" key="2">
    <source>
        <dbReference type="ARBA" id="ARBA00022692"/>
    </source>
</evidence>
<keyword evidence="1" id="KW-1003">Cell membrane</keyword>
<evidence type="ECO:0000256" key="3">
    <source>
        <dbReference type="ARBA" id="ARBA00022989"/>
    </source>
</evidence>
<feature type="transmembrane region" description="Helical" evidence="5">
    <location>
        <begin position="101"/>
        <end position="123"/>
    </location>
</feature>
<evidence type="ECO:0000256" key="4">
    <source>
        <dbReference type="ARBA" id="ARBA00023136"/>
    </source>
</evidence>
<keyword evidence="2 5" id="KW-0812">Transmembrane</keyword>
<gene>
    <name evidence="6" type="ORF">H9895_09555</name>
</gene>
<reference evidence="6" key="2">
    <citation type="submission" date="2021-04" db="EMBL/GenBank/DDBJ databases">
        <authorList>
            <person name="Gilroy R."/>
        </authorList>
    </citation>
    <scope>NUCLEOTIDE SEQUENCE</scope>
    <source>
        <strain evidence="6">CHK169-2315</strain>
    </source>
</reference>
<evidence type="ECO:0000313" key="7">
    <source>
        <dbReference type="Proteomes" id="UP000823937"/>
    </source>
</evidence>
<proteinExistence type="predicted"/>
<protein>
    <submittedName>
        <fullName evidence="6">Manganese efflux pump</fullName>
    </submittedName>
</protein>
<feature type="transmembrane region" description="Helical" evidence="5">
    <location>
        <begin position="6"/>
        <end position="29"/>
    </location>
</feature>
<keyword evidence="3 5" id="KW-1133">Transmembrane helix</keyword>
<organism evidence="6 7">
    <name type="scientific">Candidatus Pseudogracilibacillus intestinigallinarum</name>
    <dbReference type="NCBI Taxonomy" id="2838742"/>
    <lineage>
        <taxon>Bacteria</taxon>
        <taxon>Bacillati</taxon>
        <taxon>Bacillota</taxon>
        <taxon>Bacilli</taxon>
        <taxon>Bacillales</taxon>
        <taxon>Bacillaceae</taxon>
        <taxon>Pseudogracilibacillus</taxon>
    </lineage>
</organism>
<reference evidence="6" key="1">
    <citation type="journal article" date="2021" name="PeerJ">
        <title>Extensive microbial diversity within the chicken gut microbiome revealed by metagenomics and culture.</title>
        <authorList>
            <person name="Gilroy R."/>
            <person name="Ravi A."/>
            <person name="Getino M."/>
            <person name="Pursley I."/>
            <person name="Horton D.L."/>
            <person name="Alikhan N.F."/>
            <person name="Baker D."/>
            <person name="Gharbi K."/>
            <person name="Hall N."/>
            <person name="Watson M."/>
            <person name="Adriaenssens E.M."/>
            <person name="Foster-Nyarko E."/>
            <person name="Jarju S."/>
            <person name="Secka A."/>
            <person name="Antonio M."/>
            <person name="Oren A."/>
            <person name="Chaudhuri R.R."/>
            <person name="La Ragione R."/>
            <person name="Hildebrand F."/>
            <person name="Pallen M.J."/>
        </authorList>
    </citation>
    <scope>NUCLEOTIDE SEQUENCE</scope>
    <source>
        <strain evidence="6">CHK169-2315</strain>
    </source>
</reference>
<feature type="transmembrane region" description="Helical" evidence="5">
    <location>
        <begin position="156"/>
        <end position="173"/>
    </location>
</feature>
<sequence>MVYDLISWMPVALAISMDCFSVAIALGLVEKRIKQKVSVSVMLGIFHSAFPLAGLLFGVYLFPFIHHLAAFLNTVIFTTIGLFTLFSIFEEKKQTFFAGWKLIFVCMFVSIDSFPVGLTFGLAGTKHMSMIFLFGVTAMVVSFIGLTFAHLLRGRVGIFGDVFSGILFIYLGWKHFMAIF</sequence>
<dbReference type="PANTHER" id="PTHR35529:SF1">
    <property type="entry name" value="MANGANESE EFFLUX PUMP MNTP-RELATED"/>
    <property type="match status" value="1"/>
</dbReference>
<evidence type="ECO:0000313" key="6">
    <source>
        <dbReference type="EMBL" id="HIV75311.1"/>
    </source>
</evidence>
<name>A0A9D1TK98_9BACI</name>
<evidence type="ECO:0000256" key="1">
    <source>
        <dbReference type="ARBA" id="ARBA00022475"/>
    </source>
</evidence>
<dbReference type="PANTHER" id="PTHR35529">
    <property type="entry name" value="MANGANESE EFFLUX PUMP MNTP-RELATED"/>
    <property type="match status" value="1"/>
</dbReference>
<evidence type="ECO:0000256" key="5">
    <source>
        <dbReference type="SAM" id="Phobius"/>
    </source>
</evidence>
<dbReference type="InterPro" id="IPR003810">
    <property type="entry name" value="Mntp/YtaF"/>
</dbReference>
<accession>A0A9D1TK98</accession>
<comment type="caution">
    <text evidence="6">The sequence shown here is derived from an EMBL/GenBank/DDBJ whole genome shotgun (WGS) entry which is preliminary data.</text>
</comment>
<feature type="transmembrane region" description="Helical" evidence="5">
    <location>
        <begin position="129"/>
        <end position="149"/>
    </location>
</feature>
<feature type="transmembrane region" description="Helical" evidence="5">
    <location>
        <begin position="68"/>
        <end position="89"/>
    </location>
</feature>
<dbReference type="Pfam" id="PF02659">
    <property type="entry name" value="Mntp"/>
    <property type="match status" value="1"/>
</dbReference>
<feature type="transmembrane region" description="Helical" evidence="5">
    <location>
        <begin position="41"/>
        <end position="62"/>
    </location>
</feature>
<keyword evidence="4 5" id="KW-0472">Membrane</keyword>